<dbReference type="GO" id="GO:0046496">
    <property type="term" value="P:nicotinamide nucleotide metabolic process"/>
    <property type="evidence" value="ECO:0007669"/>
    <property type="project" value="UniProtKB-UniRule"/>
</dbReference>
<dbReference type="GO" id="GO:0005524">
    <property type="term" value="F:ATP binding"/>
    <property type="evidence" value="ECO:0007669"/>
    <property type="project" value="UniProtKB-KW"/>
</dbReference>
<accession>A0A8H7V2A9</accession>
<dbReference type="SUPFAM" id="SSF53613">
    <property type="entry name" value="Ribokinase-like"/>
    <property type="match status" value="1"/>
</dbReference>
<dbReference type="CDD" id="cd01171">
    <property type="entry name" value="YXKO-related"/>
    <property type="match status" value="1"/>
</dbReference>
<feature type="domain" description="YjeF C-terminal" evidence="9">
    <location>
        <begin position="7"/>
        <end position="300"/>
    </location>
</feature>
<organism evidence="10 11">
    <name type="scientific">Mucor plumbeus</name>
    <dbReference type="NCBI Taxonomy" id="97098"/>
    <lineage>
        <taxon>Eukaryota</taxon>
        <taxon>Fungi</taxon>
        <taxon>Fungi incertae sedis</taxon>
        <taxon>Mucoromycota</taxon>
        <taxon>Mucoromycotina</taxon>
        <taxon>Mucoromycetes</taxon>
        <taxon>Mucorales</taxon>
        <taxon>Mucorineae</taxon>
        <taxon>Mucoraceae</taxon>
        <taxon>Mucor</taxon>
    </lineage>
</organism>
<feature type="binding site" evidence="7">
    <location>
        <position position="225"/>
    </location>
    <ligand>
        <name>(6S)-NADPHX</name>
        <dbReference type="ChEBI" id="CHEBI:64076"/>
    </ligand>
</feature>
<evidence type="ECO:0000313" key="10">
    <source>
        <dbReference type="EMBL" id="KAG2202852.1"/>
    </source>
</evidence>
<proteinExistence type="inferred from homology"/>
<evidence type="ECO:0000256" key="7">
    <source>
        <dbReference type="HAMAP-Rule" id="MF_03157"/>
    </source>
</evidence>
<comment type="catalytic activity">
    <reaction evidence="7">
        <text>(6S)-NADHX + ATP = ADP + phosphate + NADH + H(+)</text>
        <dbReference type="Rhea" id="RHEA:19017"/>
        <dbReference type="ChEBI" id="CHEBI:15378"/>
        <dbReference type="ChEBI" id="CHEBI:30616"/>
        <dbReference type="ChEBI" id="CHEBI:43474"/>
        <dbReference type="ChEBI" id="CHEBI:57945"/>
        <dbReference type="ChEBI" id="CHEBI:64074"/>
        <dbReference type="ChEBI" id="CHEBI:456216"/>
        <dbReference type="EC" id="4.2.1.93"/>
    </reaction>
</comment>
<keyword evidence="5 7" id="KW-0456">Lyase</keyword>
<feature type="binding site" evidence="7">
    <location>
        <position position="104"/>
    </location>
    <ligand>
        <name>(6S)-NADPHX</name>
        <dbReference type="ChEBI" id="CHEBI:64076"/>
    </ligand>
</feature>
<dbReference type="GO" id="GO:0110051">
    <property type="term" value="P:metabolite repair"/>
    <property type="evidence" value="ECO:0007669"/>
    <property type="project" value="TreeGrafter"/>
</dbReference>
<dbReference type="EC" id="4.2.1.93" evidence="7"/>
<dbReference type="SUPFAM" id="SSF64268">
    <property type="entry name" value="PX domain"/>
    <property type="match status" value="1"/>
</dbReference>
<feature type="domain" description="PX" evidence="8">
    <location>
        <begin position="314"/>
        <end position="434"/>
    </location>
</feature>
<dbReference type="Gene3D" id="3.30.1520.10">
    <property type="entry name" value="Phox-like domain"/>
    <property type="match status" value="1"/>
</dbReference>
<dbReference type="InterPro" id="IPR036871">
    <property type="entry name" value="PX_dom_sf"/>
</dbReference>
<dbReference type="PROSITE" id="PS01050">
    <property type="entry name" value="YJEF_C_2"/>
    <property type="match status" value="1"/>
</dbReference>
<dbReference type="PANTHER" id="PTHR12592">
    <property type="entry name" value="ATP-DEPENDENT (S)-NAD(P)H-HYDRATE DEHYDRATASE FAMILY MEMBER"/>
    <property type="match status" value="1"/>
</dbReference>
<dbReference type="GO" id="GO:0047453">
    <property type="term" value="F:ATP-dependent NAD(P)H-hydrate dehydratase activity"/>
    <property type="evidence" value="ECO:0007669"/>
    <property type="project" value="UniProtKB-UniRule"/>
</dbReference>
<keyword evidence="1 7" id="KW-0547">Nucleotide-binding</keyword>
<dbReference type="PROSITE" id="PS51383">
    <property type="entry name" value="YJEF_C_3"/>
    <property type="match status" value="1"/>
</dbReference>
<comment type="function">
    <text evidence="7">Catalyzes the dehydration of the S-form of NAD(P)HX at the expense of ATP, which is converted to ADP. Together with NAD(P)HX epimerase, which catalyzes the epimerization of the S- and R-forms, the enzyme allows the repair of both epimers of NAD(P)HX, a damaged form of NAD(P)H that is a result of enzymatic or heat-dependent hydration.</text>
</comment>
<keyword evidence="4 7" id="KW-0520">NAD</keyword>
<dbReference type="SMART" id="SM00312">
    <property type="entry name" value="PX"/>
    <property type="match status" value="1"/>
</dbReference>
<sequence>MPARIPDIKLVRQLIPPLSHELHKGQAGRVGVVGGSEENVKGVDLCHIFCSPGASTAIKSYSPDLIVHPYLRTQDNVQSTSIKEIVDNVSSIFSRLHVLVVGPGLSRDKIMQDTAKELIKKARENDMAIVIDADGLFLVQQYPETVQGYKKAVLTPNVVEFKRLCEKMNVQTNKEQIDQAAKDLSQSLGGVTVVQKGFVDIITNGEQVLQCDAEGGLKRMGGQGDVLTGAIAAFLAWGKAYQEGVWSHSNEIPSKDIAMYATWGACQISRTSSNLAFKKYGRSVLTTHMLEEIGAISTLRQETIIEEVKGIPDSFLEIEVRAPQTHGTGFMMYTDYEIVCRTNMPLFNFKQSTVRRRYSKFESLKFKLEENDYEIKVPNLPGKVFTSRFSDKVIEERRQKLERFLQILCSNITLIQEYEESKANLIVKFIQGKY</sequence>
<evidence type="ECO:0000256" key="4">
    <source>
        <dbReference type="ARBA" id="ARBA00023027"/>
    </source>
</evidence>
<dbReference type="GO" id="GO:0035091">
    <property type="term" value="F:phosphatidylinositol binding"/>
    <property type="evidence" value="ECO:0007669"/>
    <property type="project" value="InterPro"/>
</dbReference>
<dbReference type="PANTHER" id="PTHR12592:SF0">
    <property type="entry name" value="ATP-DEPENDENT (S)-NAD(P)H-HYDRATE DEHYDRATASE"/>
    <property type="match status" value="1"/>
</dbReference>
<feature type="binding site" evidence="7">
    <location>
        <begin position="196"/>
        <end position="200"/>
    </location>
    <ligand>
        <name>ATP</name>
        <dbReference type="ChEBI" id="CHEBI:30616"/>
    </ligand>
</feature>
<dbReference type="InterPro" id="IPR017953">
    <property type="entry name" value="Carbohydrate_kinase_pred_CS"/>
</dbReference>
<dbReference type="InterPro" id="IPR001683">
    <property type="entry name" value="PX_dom"/>
</dbReference>
<dbReference type="GO" id="GO:0005737">
    <property type="term" value="C:cytoplasm"/>
    <property type="evidence" value="ECO:0007669"/>
    <property type="project" value="UniProtKB-SubCell"/>
</dbReference>
<evidence type="ECO:0000256" key="1">
    <source>
        <dbReference type="ARBA" id="ARBA00022741"/>
    </source>
</evidence>
<dbReference type="InterPro" id="IPR000631">
    <property type="entry name" value="CARKD"/>
</dbReference>
<reference evidence="10" key="1">
    <citation type="submission" date="2020-12" db="EMBL/GenBank/DDBJ databases">
        <title>Metabolic potential, ecology and presence of endohyphal bacteria is reflected in genomic diversity of Mucoromycotina.</title>
        <authorList>
            <person name="Muszewska A."/>
            <person name="Okrasinska A."/>
            <person name="Steczkiewicz K."/>
            <person name="Drgas O."/>
            <person name="Orlowska M."/>
            <person name="Perlinska-Lenart U."/>
            <person name="Aleksandrzak-Piekarczyk T."/>
            <person name="Szatraj K."/>
            <person name="Zielenkiewicz U."/>
            <person name="Pilsyk S."/>
            <person name="Malc E."/>
            <person name="Mieczkowski P."/>
            <person name="Kruszewska J.S."/>
            <person name="Biernat P."/>
            <person name="Pawlowska J."/>
        </authorList>
    </citation>
    <scope>NUCLEOTIDE SEQUENCE</scope>
    <source>
        <strain evidence="10">CBS 226.32</strain>
    </source>
</reference>
<comment type="subcellular location">
    <subcellularLocation>
        <location evidence="7">Cytoplasm</location>
    </subcellularLocation>
</comment>
<comment type="caution">
    <text evidence="10">The sequence shown here is derived from an EMBL/GenBank/DDBJ whole genome shotgun (WGS) entry which is preliminary data.</text>
</comment>
<dbReference type="InterPro" id="IPR029056">
    <property type="entry name" value="Ribokinase-like"/>
</dbReference>
<dbReference type="HAMAP" id="MF_01965">
    <property type="entry name" value="NADHX_dehydratase"/>
    <property type="match status" value="1"/>
</dbReference>
<keyword evidence="7" id="KW-0597">Phosphoprotein</keyword>
<feature type="binding site" evidence="7">
    <location>
        <begin position="215"/>
        <end position="224"/>
    </location>
    <ligand>
        <name>ATP</name>
        <dbReference type="ChEBI" id="CHEBI:30616"/>
    </ligand>
</feature>
<evidence type="ECO:0000256" key="5">
    <source>
        <dbReference type="ARBA" id="ARBA00023239"/>
    </source>
</evidence>
<evidence type="ECO:0000259" key="9">
    <source>
        <dbReference type="PROSITE" id="PS51383"/>
    </source>
</evidence>
<dbReference type="EMBL" id="JAEPRC010000246">
    <property type="protein sequence ID" value="KAG2202852.1"/>
    <property type="molecule type" value="Genomic_DNA"/>
</dbReference>
<name>A0A8H7V2A9_9FUNG</name>
<dbReference type="Gene3D" id="3.40.1190.20">
    <property type="match status" value="1"/>
</dbReference>
<gene>
    <name evidence="10" type="ORF">INT46_001695</name>
</gene>
<dbReference type="NCBIfam" id="TIGR00196">
    <property type="entry name" value="yjeF_cterm"/>
    <property type="match status" value="1"/>
</dbReference>
<comment type="cofactor">
    <cofactor evidence="7">
        <name>Mg(2+)</name>
        <dbReference type="ChEBI" id="CHEBI:18420"/>
    </cofactor>
</comment>
<comment type="similarity">
    <text evidence="7">Belongs to the NnrD/CARKD family.</text>
</comment>
<evidence type="ECO:0000256" key="6">
    <source>
        <dbReference type="ARBA" id="ARBA00047472"/>
    </source>
</evidence>
<evidence type="ECO:0000313" key="11">
    <source>
        <dbReference type="Proteomes" id="UP000650833"/>
    </source>
</evidence>
<protein>
    <recommendedName>
        <fullName evidence="7">ATP-dependent (S)-NAD(P)H-hydrate dehydratase</fullName>
        <ecNumber evidence="7">4.2.1.93</ecNumber>
    </recommendedName>
    <alternativeName>
        <fullName evidence="7">ATP-dependent NAD(P)HX dehydratase</fullName>
    </alternativeName>
</protein>
<comment type="catalytic activity">
    <reaction evidence="6 7">
        <text>(6S)-NADPHX + ATP = ADP + phosphate + NADPH + H(+)</text>
        <dbReference type="Rhea" id="RHEA:32231"/>
        <dbReference type="ChEBI" id="CHEBI:15378"/>
        <dbReference type="ChEBI" id="CHEBI:30616"/>
        <dbReference type="ChEBI" id="CHEBI:43474"/>
        <dbReference type="ChEBI" id="CHEBI:57783"/>
        <dbReference type="ChEBI" id="CHEBI:64076"/>
        <dbReference type="ChEBI" id="CHEBI:456216"/>
        <dbReference type="EC" id="4.2.1.93"/>
    </reaction>
</comment>
<dbReference type="Proteomes" id="UP000650833">
    <property type="component" value="Unassembled WGS sequence"/>
</dbReference>
<dbReference type="Pfam" id="PF00787">
    <property type="entry name" value="PX"/>
    <property type="match status" value="1"/>
</dbReference>
<dbReference type="PROSITE" id="PS50195">
    <property type="entry name" value="PX"/>
    <property type="match status" value="1"/>
</dbReference>
<keyword evidence="3" id="KW-0521">NADP</keyword>
<keyword evidence="2 7" id="KW-0067">ATP-binding</keyword>
<evidence type="ECO:0000256" key="3">
    <source>
        <dbReference type="ARBA" id="ARBA00022857"/>
    </source>
</evidence>
<evidence type="ECO:0000256" key="2">
    <source>
        <dbReference type="ARBA" id="ARBA00022840"/>
    </source>
</evidence>
<keyword evidence="7" id="KW-0963">Cytoplasm</keyword>
<evidence type="ECO:0000259" key="8">
    <source>
        <dbReference type="PROSITE" id="PS50195"/>
    </source>
</evidence>
<dbReference type="AlphaFoldDB" id="A0A8H7V2A9"/>
<dbReference type="Pfam" id="PF01256">
    <property type="entry name" value="Carb_kinase"/>
    <property type="match status" value="1"/>
</dbReference>
<keyword evidence="11" id="KW-1185">Reference proteome</keyword>
<dbReference type="OrthoDB" id="8110916at2759"/>
<feature type="binding site" evidence="7">
    <location>
        <begin position="157"/>
        <end position="163"/>
    </location>
    <ligand>
        <name>(6S)-NADPHX</name>
        <dbReference type="ChEBI" id="CHEBI:64076"/>
    </ligand>
</feature>